<proteinExistence type="predicted"/>
<protein>
    <submittedName>
        <fullName evidence="1">Excisionase</fullName>
    </submittedName>
</protein>
<reference evidence="1" key="1">
    <citation type="journal article" date="2021" name="Proc. Natl. Acad. Sci. U.S.A.">
        <title>A Catalog of Tens of Thousands of Viruses from Human Metagenomes Reveals Hidden Associations with Chronic Diseases.</title>
        <authorList>
            <person name="Tisza M.J."/>
            <person name="Buck C.B."/>
        </authorList>
    </citation>
    <scope>NUCLEOTIDE SEQUENCE</scope>
    <source>
        <strain evidence="1">Ctvph17</strain>
    </source>
</reference>
<evidence type="ECO:0000313" key="1">
    <source>
        <dbReference type="EMBL" id="DAF94669.1"/>
    </source>
</evidence>
<sequence>MDDYLLHELGKGLYSLERNGAGLEELLTFHRGSSTTDTPGRAVCCSKPPVNLTVLDLLIQTEGLLSFWAAEVLACGGDGVVGPVPEGIASVAAWLQRYLDVADGAPWGEMMAEEVIAQARMVASVVEPDSGGEEPSPPEWVTCQVAASWARQSGAPVSRTTVYRWAQAGKVATTKDDAGGMLVRLDDVLARAGAMRGALSFGVGHAVV</sequence>
<dbReference type="EMBL" id="BK016095">
    <property type="protein sequence ID" value="DAF94669.1"/>
    <property type="molecule type" value="Genomic_DNA"/>
</dbReference>
<accession>A0A8S5UJK7</accession>
<organism evidence="1">
    <name type="scientific">Siphoviridae sp. ctvph17</name>
    <dbReference type="NCBI Taxonomy" id="2825724"/>
    <lineage>
        <taxon>Viruses</taxon>
        <taxon>Duplodnaviria</taxon>
        <taxon>Heunggongvirae</taxon>
        <taxon>Uroviricota</taxon>
        <taxon>Caudoviricetes</taxon>
    </lineage>
</organism>
<name>A0A8S5UJK7_9CAUD</name>